<sequence length="311" mass="35338">MSRFDRRLKGVGLRPGQSTCNLRNSQPPMLSNRTRNYAPVNNFSNSAVVPNAPMVQNNTVVPQPQNNLMTEDELALKTRQLEQYSLTAPTQALKLITGHEIRLNKLEWINGMCEKMCKEEEEQLTNNVITPGASVNEIDMKNYYTENKLKLYLHCWKERELDPLLKAPTVIKDESITEKRVTEVAVKVYEIRESKRPDYNAQINALAKTLSNSIRDVGVLKQQIAIVGPQLTKLTGLIQEIDGLKNENKLLKEDISNLRMESAEKSGEIIKLNTEELEKKVSKEVSEEVIKEVVQDAIKKKTKKKHISNAT</sequence>
<dbReference type="EMBL" id="MN740234">
    <property type="protein sequence ID" value="QHT95098.1"/>
    <property type="molecule type" value="Genomic_DNA"/>
</dbReference>
<evidence type="ECO:0000256" key="1">
    <source>
        <dbReference type="SAM" id="Coils"/>
    </source>
</evidence>
<evidence type="ECO:0000313" key="2">
    <source>
        <dbReference type="EMBL" id="QHT95098.1"/>
    </source>
</evidence>
<organism evidence="2">
    <name type="scientific">viral metagenome</name>
    <dbReference type="NCBI Taxonomy" id="1070528"/>
    <lineage>
        <taxon>unclassified sequences</taxon>
        <taxon>metagenomes</taxon>
        <taxon>organismal metagenomes</taxon>
    </lineage>
</organism>
<keyword evidence="1" id="KW-0175">Coiled coil</keyword>
<reference evidence="2" key="1">
    <citation type="journal article" date="2020" name="Nature">
        <title>Giant virus diversity and host interactions through global metagenomics.</title>
        <authorList>
            <person name="Schulz F."/>
            <person name="Roux S."/>
            <person name="Paez-Espino D."/>
            <person name="Jungbluth S."/>
            <person name="Walsh D.A."/>
            <person name="Denef V.J."/>
            <person name="McMahon K.D."/>
            <person name="Konstantinidis K.T."/>
            <person name="Eloe-Fadrosh E.A."/>
            <person name="Kyrpides N.C."/>
            <person name="Woyke T."/>
        </authorList>
    </citation>
    <scope>NUCLEOTIDE SEQUENCE</scope>
    <source>
        <strain evidence="2">GVMAG-M-3300024261-37</strain>
    </source>
</reference>
<dbReference type="AlphaFoldDB" id="A0A6C0IPH4"/>
<feature type="coiled-coil region" evidence="1">
    <location>
        <begin position="234"/>
        <end position="261"/>
    </location>
</feature>
<accession>A0A6C0IPH4</accession>
<proteinExistence type="predicted"/>
<protein>
    <submittedName>
        <fullName evidence="2">Uncharacterized protein</fullName>
    </submittedName>
</protein>
<name>A0A6C0IPH4_9ZZZZ</name>